<evidence type="ECO:0000256" key="1">
    <source>
        <dbReference type="ARBA" id="ARBA00022614"/>
    </source>
</evidence>
<gene>
    <name evidence="3" type="ORF">J437_LFUL009419</name>
</gene>
<proteinExistence type="predicted"/>
<dbReference type="InterPro" id="IPR050216">
    <property type="entry name" value="LRR_domain-containing"/>
</dbReference>
<organism evidence="3 4">
    <name type="scientific">Ladona fulva</name>
    <name type="common">Scarce chaser dragonfly</name>
    <name type="synonym">Libellula fulva</name>
    <dbReference type="NCBI Taxonomy" id="123851"/>
    <lineage>
        <taxon>Eukaryota</taxon>
        <taxon>Metazoa</taxon>
        <taxon>Ecdysozoa</taxon>
        <taxon>Arthropoda</taxon>
        <taxon>Hexapoda</taxon>
        <taxon>Insecta</taxon>
        <taxon>Pterygota</taxon>
        <taxon>Palaeoptera</taxon>
        <taxon>Odonata</taxon>
        <taxon>Epiprocta</taxon>
        <taxon>Anisoptera</taxon>
        <taxon>Libelluloidea</taxon>
        <taxon>Libellulidae</taxon>
        <taxon>Ladona</taxon>
    </lineage>
</organism>
<dbReference type="Pfam" id="PF00560">
    <property type="entry name" value="LRR_1"/>
    <property type="match status" value="1"/>
</dbReference>
<sequence length="420" mass="48552">MDTDDSDLIEEITQHRVLHWNYRGYERLPFQLKTFGNHVQEIYMKMNNLKSLPNWIGDLKLVTNLYVSQNQLEFLPEEIREMKSLEVLDVSCNSLSELPTSIGLLPKLKTLLVLNNKLTSFPREMYLLPDIKTINAASNLIVSIEEICLCHTLEELHLDNNLIVSLPRKIVYMPKLKSLTLCRNNLLYLPTLPFITDIDISFDYNPSLNYIPYPLGCQITENSLYSINGEWDLRSFGCFELGWEPTALPNKKLQLPTGEKLVMPLDLKVIKNASSLPSPPSLQELSLGSLYLSIYSHDLHLFRKKDKHSCHMNRRFYMHQAYLKTVANALNRDLKKLLLQGPVSICIGHRCGTPIFSQCVAWVIPKHIAYRLRSSKEEVLSTILFCSHRCSNSFKEYIMSVNPESWEVDMLNSQKQWNLF</sequence>
<dbReference type="PROSITE" id="PS51450">
    <property type="entry name" value="LRR"/>
    <property type="match status" value="1"/>
</dbReference>
<keyword evidence="1" id="KW-0433">Leucine-rich repeat</keyword>
<dbReference type="AlphaFoldDB" id="A0A8K0KEQ3"/>
<protein>
    <submittedName>
        <fullName evidence="3">Uncharacterized protein</fullName>
    </submittedName>
</protein>
<name>A0A8K0KEQ3_LADFU</name>
<comment type="caution">
    <text evidence="3">The sequence shown here is derived from an EMBL/GenBank/DDBJ whole genome shotgun (WGS) entry which is preliminary data.</text>
</comment>
<evidence type="ECO:0000313" key="4">
    <source>
        <dbReference type="Proteomes" id="UP000792457"/>
    </source>
</evidence>
<dbReference type="GO" id="GO:0005737">
    <property type="term" value="C:cytoplasm"/>
    <property type="evidence" value="ECO:0007669"/>
    <property type="project" value="TreeGrafter"/>
</dbReference>
<dbReference type="SMART" id="SM00364">
    <property type="entry name" value="LRR_BAC"/>
    <property type="match status" value="5"/>
</dbReference>
<keyword evidence="4" id="KW-1185">Reference proteome</keyword>
<dbReference type="SMART" id="SM00369">
    <property type="entry name" value="LRR_TYP"/>
    <property type="match status" value="4"/>
</dbReference>
<dbReference type="EMBL" id="KZ308611">
    <property type="protein sequence ID" value="KAG8232320.1"/>
    <property type="molecule type" value="Genomic_DNA"/>
</dbReference>
<dbReference type="OrthoDB" id="2021138at2759"/>
<evidence type="ECO:0000256" key="2">
    <source>
        <dbReference type="ARBA" id="ARBA00022737"/>
    </source>
</evidence>
<dbReference type="PANTHER" id="PTHR48051">
    <property type="match status" value="1"/>
</dbReference>
<keyword evidence="2" id="KW-0677">Repeat</keyword>
<dbReference type="PANTHER" id="PTHR48051:SF1">
    <property type="entry name" value="RAS SUPPRESSOR PROTEIN 1"/>
    <property type="match status" value="1"/>
</dbReference>
<dbReference type="InterPro" id="IPR032675">
    <property type="entry name" value="LRR_dom_sf"/>
</dbReference>
<dbReference type="Proteomes" id="UP000792457">
    <property type="component" value="Unassembled WGS sequence"/>
</dbReference>
<dbReference type="SUPFAM" id="SSF52058">
    <property type="entry name" value="L domain-like"/>
    <property type="match status" value="1"/>
</dbReference>
<reference evidence="3" key="1">
    <citation type="submission" date="2013-04" db="EMBL/GenBank/DDBJ databases">
        <authorList>
            <person name="Qu J."/>
            <person name="Murali S.C."/>
            <person name="Bandaranaike D."/>
            <person name="Bellair M."/>
            <person name="Blankenburg K."/>
            <person name="Chao H."/>
            <person name="Dinh H."/>
            <person name="Doddapaneni H."/>
            <person name="Downs B."/>
            <person name="Dugan-Rocha S."/>
            <person name="Elkadiri S."/>
            <person name="Gnanaolivu R.D."/>
            <person name="Hernandez B."/>
            <person name="Javaid M."/>
            <person name="Jayaseelan J.C."/>
            <person name="Lee S."/>
            <person name="Li M."/>
            <person name="Ming W."/>
            <person name="Munidasa M."/>
            <person name="Muniz J."/>
            <person name="Nguyen L."/>
            <person name="Ongeri F."/>
            <person name="Osuji N."/>
            <person name="Pu L.-L."/>
            <person name="Puazo M."/>
            <person name="Qu C."/>
            <person name="Quiroz J."/>
            <person name="Raj R."/>
            <person name="Weissenberger G."/>
            <person name="Xin Y."/>
            <person name="Zou X."/>
            <person name="Han Y."/>
            <person name="Richards S."/>
            <person name="Worley K."/>
            <person name="Muzny D."/>
            <person name="Gibbs R."/>
        </authorList>
    </citation>
    <scope>NUCLEOTIDE SEQUENCE</scope>
    <source>
        <strain evidence="3">Sampled in the wild</strain>
    </source>
</reference>
<accession>A0A8K0KEQ3</accession>
<evidence type="ECO:0000313" key="3">
    <source>
        <dbReference type="EMBL" id="KAG8232320.1"/>
    </source>
</evidence>
<dbReference type="Gene3D" id="3.80.10.10">
    <property type="entry name" value="Ribonuclease Inhibitor"/>
    <property type="match status" value="1"/>
</dbReference>
<dbReference type="InterPro" id="IPR003591">
    <property type="entry name" value="Leu-rich_rpt_typical-subtyp"/>
</dbReference>
<reference evidence="3" key="2">
    <citation type="submission" date="2017-10" db="EMBL/GenBank/DDBJ databases">
        <title>Ladona fulva Genome sequencing and assembly.</title>
        <authorList>
            <person name="Murali S."/>
            <person name="Richards S."/>
            <person name="Bandaranaike D."/>
            <person name="Bellair M."/>
            <person name="Blankenburg K."/>
            <person name="Chao H."/>
            <person name="Dinh H."/>
            <person name="Doddapaneni H."/>
            <person name="Dugan-Rocha S."/>
            <person name="Elkadiri S."/>
            <person name="Gnanaolivu R."/>
            <person name="Hernandez B."/>
            <person name="Skinner E."/>
            <person name="Javaid M."/>
            <person name="Lee S."/>
            <person name="Li M."/>
            <person name="Ming W."/>
            <person name="Munidasa M."/>
            <person name="Muniz J."/>
            <person name="Nguyen L."/>
            <person name="Hughes D."/>
            <person name="Osuji N."/>
            <person name="Pu L.-L."/>
            <person name="Puazo M."/>
            <person name="Qu C."/>
            <person name="Quiroz J."/>
            <person name="Raj R."/>
            <person name="Weissenberger G."/>
            <person name="Xin Y."/>
            <person name="Zou X."/>
            <person name="Han Y."/>
            <person name="Worley K."/>
            <person name="Muzny D."/>
            <person name="Gibbs R."/>
        </authorList>
    </citation>
    <scope>NUCLEOTIDE SEQUENCE</scope>
    <source>
        <strain evidence="3">Sampled in the wild</strain>
    </source>
</reference>
<dbReference type="InterPro" id="IPR001611">
    <property type="entry name" value="Leu-rich_rpt"/>
</dbReference>